<keyword evidence="1" id="KW-0812">Transmembrane</keyword>
<protein>
    <recommendedName>
        <fullName evidence="2">Toxin VasX N-terminal region domain-containing protein</fullName>
    </recommendedName>
</protein>
<evidence type="ECO:0000256" key="1">
    <source>
        <dbReference type="SAM" id="Phobius"/>
    </source>
</evidence>
<evidence type="ECO:0000313" key="3">
    <source>
        <dbReference type="EMBL" id="MCX5466717.1"/>
    </source>
</evidence>
<reference evidence="3" key="1">
    <citation type="submission" date="2022-11" db="EMBL/GenBank/DDBJ databases">
        <title>Biodiversity and phylogenetic relationships of bacteria.</title>
        <authorList>
            <person name="Machado R.A.R."/>
            <person name="Bhat A."/>
            <person name="Loulou A."/>
            <person name="Kallel S."/>
        </authorList>
    </citation>
    <scope>NUCLEOTIDE SEQUENCE</scope>
    <source>
        <strain evidence="3">A-IN1</strain>
    </source>
</reference>
<feature type="domain" description="Toxin VasX N-terminal region" evidence="2">
    <location>
        <begin position="85"/>
        <end position="228"/>
    </location>
</feature>
<comment type="caution">
    <text evidence="3">The sequence shown here is derived from an EMBL/GenBank/DDBJ whole genome shotgun (WGS) entry which is preliminary data.</text>
</comment>
<keyword evidence="1" id="KW-0472">Membrane</keyword>
<keyword evidence="4" id="KW-1185">Reference proteome</keyword>
<feature type="transmembrane region" description="Helical" evidence="1">
    <location>
        <begin position="793"/>
        <end position="817"/>
    </location>
</feature>
<feature type="transmembrane region" description="Helical" evidence="1">
    <location>
        <begin position="762"/>
        <end position="781"/>
    </location>
</feature>
<dbReference type="RefSeq" id="WP_266129175.1">
    <property type="nucleotide sequence ID" value="NZ_JAPKMY010000001.1"/>
</dbReference>
<gene>
    <name evidence="3" type="ORF">OSH00_03065</name>
</gene>
<name>A0A9X3IFJ8_9GAMM</name>
<dbReference type="NCBIfam" id="NF041559">
    <property type="entry name" value="BTH_I2691_fam"/>
    <property type="match status" value="1"/>
</dbReference>
<feature type="transmembrane region" description="Helical" evidence="1">
    <location>
        <begin position="849"/>
        <end position="870"/>
    </location>
</feature>
<proteinExistence type="predicted"/>
<keyword evidence="1" id="KW-1133">Transmembrane helix</keyword>
<dbReference type="InterPro" id="IPR046864">
    <property type="entry name" value="VasX_N"/>
</dbReference>
<accession>A0A9X3IFJ8</accession>
<evidence type="ECO:0000259" key="2">
    <source>
        <dbReference type="Pfam" id="PF20249"/>
    </source>
</evidence>
<sequence>MADNKNKIPTINNFDYLKEFQNQQLTTEQQKKYGTWADNLGKYGVADQKEKKVGLGDPSKIKEMVYGSVDANKKTAAQNAKECSNFCRSKGFNIVPLRYSVVIGKAKVLPATLGKNVKDVPLSNFSYTVEMLNTGYIYCLTKRAKSGFKGNWSGYKVTPKGFLSYFNVEKTKPAPVNVAEFACQNAGHHLAASVITIEEIPSDPASEAYLIFSHAPISDVKRAEYQKNADQFVAEGKWQKVKIGGGSNQAHCFGESQIDSAIHNKYTFGENRLKLMKSKFQQFPKAFVCMGLYDAIGITRVLNNTRNDLSFKKVKGFLDAKDKDNISNDHKLHTMLTIDGLEEALIRNFVGVKQQATQAMAQNNDAGIAALELELEKAKKNNNYVLVDYYEKKIKEKQHTWSQDKVKLDDYYKKLGIQKGSEAWKNNYSQLLDMDAYRNFKNTYEVTSAESEKIALNYANDHIAWLKSKYLRDALYVFDTQTLIPFGFYYHVLVSDLMKGMSGNKTSYDFLTQWLNKDKVEPENLYLKAYCFNIKDFENKFDEAMREGKMSNWENSLSIGKGLIGAFTSADAAWDNWVKNPALQSALPDLQRTSTGFAFHWLSESMKYVIDRTPKVSIAGKYPTEFARWLFILRAKTGVLAEKFGVNAYFYRIDYKIWKASNNTNLSPHSQTTAKQWLDSRLKDAIDDLSTRTNSSSNRIAAIVTFFEFLNFLLQREKAIDEGKTDFEFVSQYTAATMSLLGASLDMTGSWFQDSRFNVTGGLKAAGAVFATVGGALGAYLDYQSTMKEKVRLLKVIIAFKAGLGVMTAVAGAYIALGYTGNVISKYVVSSAFKNFAERIVLGKLFQFALMYIGRFNLIGLGLTAAEIFIRKFFFDNALEKWCKQCAFRSKKNNSETPFKDMMAESKAFEAAIHTNLG</sequence>
<dbReference type="InterPro" id="IPR048126">
    <property type="entry name" value="Toxin_VasX"/>
</dbReference>
<dbReference type="AlphaFoldDB" id="A0A9X3IFJ8"/>
<dbReference type="EMBL" id="JAPKMY010000001">
    <property type="protein sequence ID" value="MCX5466717.1"/>
    <property type="molecule type" value="Genomic_DNA"/>
</dbReference>
<dbReference type="CDD" id="cd20707">
    <property type="entry name" value="MIX_III"/>
    <property type="match status" value="1"/>
</dbReference>
<evidence type="ECO:0000313" key="4">
    <source>
        <dbReference type="Proteomes" id="UP001146019"/>
    </source>
</evidence>
<organism evidence="3 4">
    <name type="scientific">Acinetobacter nematophilus</name>
    <dbReference type="NCBI Taxonomy" id="2994642"/>
    <lineage>
        <taxon>Bacteria</taxon>
        <taxon>Pseudomonadati</taxon>
        <taxon>Pseudomonadota</taxon>
        <taxon>Gammaproteobacteria</taxon>
        <taxon>Moraxellales</taxon>
        <taxon>Moraxellaceae</taxon>
        <taxon>Acinetobacter</taxon>
    </lineage>
</organism>
<dbReference type="Proteomes" id="UP001146019">
    <property type="component" value="Unassembled WGS sequence"/>
</dbReference>
<dbReference type="Pfam" id="PF20249">
    <property type="entry name" value="VasX_N"/>
    <property type="match status" value="1"/>
</dbReference>